<evidence type="ECO:0000313" key="5">
    <source>
        <dbReference type="EMBL" id="QVP34791.1"/>
    </source>
</evidence>
<keyword evidence="1" id="KW-0812">Transmembrane</keyword>
<dbReference type="AlphaFoldDB" id="A0A3V9FKE6"/>
<reference evidence="4" key="3">
    <citation type="submission" date="2019-04" db="EMBL/GenBank/DDBJ databases">
        <authorList>
            <consortium name="NCBI Pathogen Detection Project"/>
        </authorList>
    </citation>
    <scope>NUCLEOTIDE SEQUENCE</scope>
    <source>
        <strain evidence="4">Salmonella enterica</strain>
    </source>
</reference>
<dbReference type="EMBL" id="AALOES010000002">
    <property type="protein sequence ID" value="EDB6604666.1"/>
    <property type="molecule type" value="Genomic_DNA"/>
</dbReference>
<keyword evidence="1" id="KW-0472">Membrane</keyword>
<sequence>MTNSESITIKNISAGSIYKLQFLGFCCSLVPLGVINGLLSAIGINLFILHWNGEPINGLSSIIISLIYFFVLALILSGFVGSFVWLGLWIYSRFRTLNLHIFPANRQS</sequence>
<reference evidence="4" key="1">
    <citation type="journal article" date="2018" name="Genome Biol.">
        <title>SKESA: strategic k-mer extension for scrupulous assemblies.</title>
        <authorList>
            <person name="Souvorov A."/>
            <person name="Agarwala R."/>
            <person name="Lipman D.J."/>
        </authorList>
    </citation>
    <scope>NUCLEOTIDE SEQUENCE</scope>
    <source>
        <strain evidence="4">Salmonella enterica</strain>
    </source>
</reference>
<accession>A0A3V9FKE6</accession>
<reference evidence="2" key="2">
    <citation type="submission" date="2018-07" db="EMBL/GenBank/DDBJ databases">
        <authorList>
            <consortium name="GenomeTrakr network: Whole genome sequencing for foodborne pathogen traceback"/>
        </authorList>
    </citation>
    <scope>NUCLEOTIDE SEQUENCE</scope>
    <source>
        <strain evidence="5">CFSAN001066</strain>
        <strain evidence="2">FDA00000128</strain>
    </source>
</reference>
<dbReference type="EMBL" id="DAAQUF010000001">
    <property type="protein sequence ID" value="HAE0888447.1"/>
    <property type="molecule type" value="Genomic_DNA"/>
</dbReference>
<reference evidence="5" key="4">
    <citation type="submission" date="2021-05" db="EMBL/GenBank/DDBJ databases">
        <title>Whole genome PacBio Sequel sequence of Salmonella enterica subsp. enterica.</title>
        <authorList>
            <person name="Hoffmann M."/>
            <person name="Balkey M."/>
            <person name="Luo Y."/>
        </authorList>
    </citation>
    <scope>NUCLEOTIDE SEQUENCE</scope>
    <source>
        <strain evidence="5">CFSAN001066</strain>
    </source>
</reference>
<keyword evidence="1" id="KW-1133">Transmembrane helix</keyword>
<protein>
    <submittedName>
        <fullName evidence="4">Uncharacterized protein</fullName>
    </submittedName>
</protein>
<dbReference type="RefSeq" id="WP_023205335.1">
    <property type="nucleotide sequence ID" value="NZ_AP019692.1"/>
</dbReference>
<proteinExistence type="predicted"/>
<evidence type="ECO:0000313" key="2">
    <source>
        <dbReference type="EMBL" id="EDB6604666.1"/>
    </source>
</evidence>
<feature type="transmembrane region" description="Helical" evidence="1">
    <location>
        <begin position="20"/>
        <end position="50"/>
    </location>
</feature>
<feature type="transmembrane region" description="Helical" evidence="1">
    <location>
        <begin position="62"/>
        <end position="91"/>
    </location>
</feature>
<dbReference type="EMBL" id="DAAQVQ010000007">
    <property type="protein sequence ID" value="HAE1058698.1"/>
    <property type="molecule type" value="Genomic_DNA"/>
</dbReference>
<gene>
    <name evidence="2" type="ORF">AHQ84_01515</name>
    <name evidence="5" type="ORF">AIU08_09010</name>
    <name evidence="4" type="ORF">G2831_11530</name>
    <name evidence="3" type="ORF">G2906_04220</name>
</gene>
<name>A0A3V9FKE6_SALSE</name>
<evidence type="ECO:0000256" key="1">
    <source>
        <dbReference type="SAM" id="Phobius"/>
    </source>
</evidence>
<evidence type="ECO:0000313" key="4">
    <source>
        <dbReference type="EMBL" id="HAE1058698.1"/>
    </source>
</evidence>
<evidence type="ECO:0000313" key="3">
    <source>
        <dbReference type="EMBL" id="HAE0888447.1"/>
    </source>
</evidence>
<dbReference type="EMBL" id="CP074591">
    <property type="protein sequence ID" value="QVP34791.1"/>
    <property type="molecule type" value="Genomic_DNA"/>
</dbReference>
<organism evidence="4">
    <name type="scientific">Salmonella senftenberg</name>
    <dbReference type="NCBI Taxonomy" id="28150"/>
    <lineage>
        <taxon>Bacteria</taxon>
        <taxon>Pseudomonadati</taxon>
        <taxon>Pseudomonadota</taxon>
        <taxon>Gammaproteobacteria</taxon>
        <taxon>Enterobacterales</taxon>
        <taxon>Enterobacteriaceae</taxon>
        <taxon>Salmonella</taxon>
    </lineage>
</organism>